<accession>A0ABN8IQ90</accession>
<gene>
    <name evidence="1" type="ORF">IPOD504_LOCUS10316</name>
</gene>
<protein>
    <recommendedName>
        <fullName evidence="3">Armadillo repeat-containing protein</fullName>
    </recommendedName>
</protein>
<feature type="non-terminal residue" evidence="1">
    <location>
        <position position="1"/>
    </location>
</feature>
<organism evidence="1 2">
    <name type="scientific">Iphiclides podalirius</name>
    <name type="common">scarce swallowtail</name>
    <dbReference type="NCBI Taxonomy" id="110791"/>
    <lineage>
        <taxon>Eukaryota</taxon>
        <taxon>Metazoa</taxon>
        <taxon>Ecdysozoa</taxon>
        <taxon>Arthropoda</taxon>
        <taxon>Hexapoda</taxon>
        <taxon>Insecta</taxon>
        <taxon>Pterygota</taxon>
        <taxon>Neoptera</taxon>
        <taxon>Endopterygota</taxon>
        <taxon>Lepidoptera</taxon>
        <taxon>Glossata</taxon>
        <taxon>Ditrysia</taxon>
        <taxon>Papilionoidea</taxon>
        <taxon>Papilionidae</taxon>
        <taxon>Papilioninae</taxon>
        <taxon>Iphiclides</taxon>
    </lineage>
</organism>
<proteinExistence type="predicted"/>
<keyword evidence="2" id="KW-1185">Reference proteome</keyword>
<dbReference type="EMBL" id="OW152837">
    <property type="protein sequence ID" value="CAH2057814.1"/>
    <property type="molecule type" value="Genomic_DNA"/>
</dbReference>
<sequence>MVRVITQETYEEIVKENIEAFDMTPEDAMKEAIAQFEAQGVDLSNIIKDISLDAGQEHLVSMAVKNLKELTTTENNDDELIVNQLDILMKECNKDIAHRVRAGKDGAYKILLDFLEAKQKKYIQDENAKDGDIIVKVLNTFVSLMDSQPDLLEKRGIDTIKINLDMIKDESILIATLKWAVICCNVKLLTETLQLIRKLTLDDDVRVEFGKAHDHARELGVQLLEPLTDLLKENTKPPLAGDLMLTIASLLVRHELCALVADRAPGLPFTVLADNYDNVAVVQQAIKFLPWCGSV</sequence>
<evidence type="ECO:0000313" key="2">
    <source>
        <dbReference type="Proteomes" id="UP000837857"/>
    </source>
</evidence>
<dbReference type="Proteomes" id="UP000837857">
    <property type="component" value="Chromosome 25"/>
</dbReference>
<reference evidence="1" key="1">
    <citation type="submission" date="2022-03" db="EMBL/GenBank/DDBJ databases">
        <authorList>
            <person name="Martin H S."/>
        </authorList>
    </citation>
    <scope>NUCLEOTIDE SEQUENCE</scope>
</reference>
<evidence type="ECO:0008006" key="3">
    <source>
        <dbReference type="Google" id="ProtNLM"/>
    </source>
</evidence>
<evidence type="ECO:0000313" key="1">
    <source>
        <dbReference type="EMBL" id="CAH2057814.1"/>
    </source>
</evidence>
<name>A0ABN8IQ90_9NEOP</name>